<evidence type="ECO:0000256" key="1">
    <source>
        <dbReference type="ARBA" id="ARBA00001946"/>
    </source>
</evidence>
<dbReference type="InterPro" id="IPR036412">
    <property type="entry name" value="HAD-like_sf"/>
</dbReference>
<keyword evidence="5" id="KW-0119">Carbohydrate metabolism</keyword>
<dbReference type="InterPro" id="IPR023198">
    <property type="entry name" value="PGP-like_dom2"/>
</dbReference>
<dbReference type="PANTHER" id="PTHR46193">
    <property type="entry name" value="6-PHOSPHOGLUCONATE PHOSPHATASE"/>
    <property type="match status" value="1"/>
</dbReference>
<accession>A0A1F6F3H2</accession>
<dbReference type="GO" id="GO:0046872">
    <property type="term" value="F:metal ion binding"/>
    <property type="evidence" value="ECO:0007669"/>
    <property type="project" value="UniProtKB-KW"/>
</dbReference>
<evidence type="ECO:0000256" key="2">
    <source>
        <dbReference type="ARBA" id="ARBA00006171"/>
    </source>
</evidence>
<evidence type="ECO:0008006" key="8">
    <source>
        <dbReference type="Google" id="ProtNLM"/>
    </source>
</evidence>
<evidence type="ECO:0000313" key="7">
    <source>
        <dbReference type="Proteomes" id="UP000177372"/>
    </source>
</evidence>
<dbReference type="InterPro" id="IPR023214">
    <property type="entry name" value="HAD_sf"/>
</dbReference>
<dbReference type="Gene3D" id="1.10.150.240">
    <property type="entry name" value="Putative phosphatase, domain 2"/>
    <property type="match status" value="1"/>
</dbReference>
<evidence type="ECO:0000256" key="4">
    <source>
        <dbReference type="ARBA" id="ARBA00022842"/>
    </source>
</evidence>
<dbReference type="InterPro" id="IPR051600">
    <property type="entry name" value="Beta-PGM-like"/>
</dbReference>
<dbReference type="Gene3D" id="3.40.50.1000">
    <property type="entry name" value="HAD superfamily/HAD-like"/>
    <property type="match status" value="1"/>
</dbReference>
<protein>
    <recommendedName>
        <fullName evidence="8">Haloacid dehalogenase</fullName>
    </recommendedName>
</protein>
<dbReference type="GO" id="GO:0003824">
    <property type="term" value="F:catalytic activity"/>
    <property type="evidence" value="ECO:0007669"/>
    <property type="project" value="UniProtKB-ARBA"/>
</dbReference>
<comment type="similarity">
    <text evidence="2">Belongs to the HAD-like hydrolase superfamily. CbbY/CbbZ/Gph/YieH family.</text>
</comment>
<dbReference type="AlphaFoldDB" id="A0A1F6F3H2"/>
<name>A0A1F6F3H2_9BACT</name>
<keyword evidence="4" id="KW-0460">Magnesium</keyword>
<comment type="caution">
    <text evidence="6">The sequence shown here is derived from an EMBL/GenBank/DDBJ whole genome shotgun (WGS) entry which is preliminary data.</text>
</comment>
<comment type="cofactor">
    <cofactor evidence="1">
        <name>Mg(2+)</name>
        <dbReference type="ChEBI" id="CHEBI:18420"/>
    </cofactor>
</comment>
<proteinExistence type="inferred from homology"/>
<dbReference type="SUPFAM" id="SSF56784">
    <property type="entry name" value="HAD-like"/>
    <property type="match status" value="1"/>
</dbReference>
<evidence type="ECO:0000256" key="5">
    <source>
        <dbReference type="ARBA" id="ARBA00023277"/>
    </source>
</evidence>
<keyword evidence="3" id="KW-0479">Metal-binding</keyword>
<gene>
    <name evidence="6" type="ORF">A3A39_04335</name>
</gene>
<reference evidence="6 7" key="1">
    <citation type="journal article" date="2016" name="Nat. Commun.">
        <title>Thousands of microbial genomes shed light on interconnected biogeochemical processes in an aquifer system.</title>
        <authorList>
            <person name="Anantharaman K."/>
            <person name="Brown C.T."/>
            <person name="Hug L.A."/>
            <person name="Sharon I."/>
            <person name="Castelle C.J."/>
            <person name="Probst A.J."/>
            <person name="Thomas B.C."/>
            <person name="Singh A."/>
            <person name="Wilkins M.J."/>
            <person name="Karaoz U."/>
            <person name="Brodie E.L."/>
            <person name="Williams K.H."/>
            <person name="Hubbard S.S."/>
            <person name="Banfield J.F."/>
        </authorList>
    </citation>
    <scope>NUCLEOTIDE SEQUENCE [LARGE SCALE GENOMIC DNA]</scope>
</reference>
<evidence type="ECO:0000256" key="3">
    <source>
        <dbReference type="ARBA" id="ARBA00022723"/>
    </source>
</evidence>
<dbReference type="SFLD" id="SFLDS00003">
    <property type="entry name" value="Haloacid_Dehalogenase"/>
    <property type="match status" value="1"/>
</dbReference>
<dbReference type="SFLD" id="SFLDG01129">
    <property type="entry name" value="C1.5:_HAD__Beta-PGM__Phosphata"/>
    <property type="match status" value="1"/>
</dbReference>
<dbReference type="STRING" id="1798512.A3A39_04335"/>
<evidence type="ECO:0000313" key="6">
    <source>
        <dbReference type="EMBL" id="OGG80384.1"/>
    </source>
</evidence>
<dbReference type="CDD" id="cd07505">
    <property type="entry name" value="HAD_BPGM-like"/>
    <property type="match status" value="1"/>
</dbReference>
<organism evidence="6 7">
    <name type="scientific">Candidatus Kaiserbacteria bacterium RIFCSPLOWO2_01_FULL_54_13</name>
    <dbReference type="NCBI Taxonomy" id="1798512"/>
    <lineage>
        <taxon>Bacteria</taxon>
        <taxon>Candidatus Kaiseribacteriota</taxon>
    </lineage>
</organism>
<dbReference type="PANTHER" id="PTHR46193:SF18">
    <property type="entry name" value="HEXITOL PHOSPHATASE B"/>
    <property type="match status" value="1"/>
</dbReference>
<dbReference type="EMBL" id="MFLZ01000009">
    <property type="protein sequence ID" value="OGG80384.1"/>
    <property type="molecule type" value="Genomic_DNA"/>
</dbReference>
<dbReference type="Proteomes" id="UP000177372">
    <property type="component" value="Unassembled WGS sequence"/>
</dbReference>
<sequence length="227" mass="25062">MQQFDGVAFDLEGPIVNTEPLRFRAQREAARAAGVELTLQLALERVPSLIGGAISNRAREIWALSDGRILPEEIERLETEYFERALENADLKIRAGFPAVLKKFRDAGLRVSIGTSAVPWLAHLYIERTGLTALFEPQEIVIGDEMGCRHKPYPDVPFETARVMGIKPTRQLVFEDSVAGILAAIAAHSSVIAIPTVRDDQFTLKLLAAGARLVVFEWAELDVSSII</sequence>
<dbReference type="Pfam" id="PF00702">
    <property type="entry name" value="Hydrolase"/>
    <property type="match status" value="1"/>
</dbReference>